<organism evidence="2 3">
    <name type="scientific">Paramarasmius palmivorus</name>
    <dbReference type="NCBI Taxonomy" id="297713"/>
    <lineage>
        <taxon>Eukaryota</taxon>
        <taxon>Fungi</taxon>
        <taxon>Dikarya</taxon>
        <taxon>Basidiomycota</taxon>
        <taxon>Agaricomycotina</taxon>
        <taxon>Agaricomycetes</taxon>
        <taxon>Agaricomycetidae</taxon>
        <taxon>Agaricales</taxon>
        <taxon>Marasmiineae</taxon>
        <taxon>Marasmiaceae</taxon>
        <taxon>Paramarasmius</taxon>
    </lineage>
</organism>
<evidence type="ECO:0000256" key="1">
    <source>
        <dbReference type="SAM" id="MobiDB-lite"/>
    </source>
</evidence>
<dbReference type="EMBL" id="JAYKXP010000267">
    <property type="protein sequence ID" value="KAK7017027.1"/>
    <property type="molecule type" value="Genomic_DNA"/>
</dbReference>
<name>A0AAW0AVS9_9AGAR</name>
<dbReference type="Proteomes" id="UP001383192">
    <property type="component" value="Unassembled WGS sequence"/>
</dbReference>
<feature type="compositionally biased region" description="Low complexity" evidence="1">
    <location>
        <begin position="65"/>
        <end position="87"/>
    </location>
</feature>
<feature type="region of interest" description="Disordered" evidence="1">
    <location>
        <begin position="65"/>
        <end position="109"/>
    </location>
</feature>
<dbReference type="AlphaFoldDB" id="A0AAW0AVS9"/>
<accession>A0AAW0AVS9</accession>
<gene>
    <name evidence="2" type="ORF">VNI00_018754</name>
</gene>
<reference evidence="2 3" key="1">
    <citation type="submission" date="2024-01" db="EMBL/GenBank/DDBJ databases">
        <title>A draft genome for a cacao thread blight-causing isolate of Paramarasmius palmivorus.</title>
        <authorList>
            <person name="Baruah I.K."/>
            <person name="Bukari Y."/>
            <person name="Amoako-Attah I."/>
            <person name="Meinhardt L.W."/>
            <person name="Bailey B.A."/>
            <person name="Cohen S.P."/>
        </authorList>
    </citation>
    <scope>NUCLEOTIDE SEQUENCE [LARGE SCALE GENOMIC DNA]</scope>
    <source>
        <strain evidence="2 3">GH-12</strain>
    </source>
</reference>
<proteinExistence type="predicted"/>
<feature type="region of interest" description="Disordered" evidence="1">
    <location>
        <begin position="131"/>
        <end position="169"/>
    </location>
</feature>
<comment type="caution">
    <text evidence="2">The sequence shown here is derived from an EMBL/GenBank/DDBJ whole genome shotgun (WGS) entry which is preliminary data.</text>
</comment>
<evidence type="ECO:0000313" key="2">
    <source>
        <dbReference type="EMBL" id="KAK7017027.1"/>
    </source>
</evidence>
<evidence type="ECO:0000313" key="3">
    <source>
        <dbReference type="Proteomes" id="UP001383192"/>
    </source>
</evidence>
<sequence>MPSDDNDSDDILLEGFKLRGESQMRAPEELRRYLFWQTPNGQGLVPVAKLHPVTINKRLHVSKASNQLTSSSASESSELGVALASSSTMESEGFEPTQEQESDSDYGKAVKVGSTDSFMCISQYRGRYIPVKSSPVHGPRSLSFGPESSFSCDSGAKPQEQAVSDKRSKDEAFFDDRSYISASSEE</sequence>
<keyword evidence="3" id="KW-1185">Reference proteome</keyword>
<protein>
    <submittedName>
        <fullName evidence="2">Uncharacterized protein</fullName>
    </submittedName>
</protein>